<name>A0A371GM43_MUCPR</name>
<accession>A0A371GM43</accession>
<evidence type="ECO:0000256" key="1">
    <source>
        <dbReference type="SAM" id="Phobius"/>
    </source>
</evidence>
<gene>
    <name evidence="2" type="ORF">CR513_26357</name>
</gene>
<reference evidence="2" key="1">
    <citation type="submission" date="2018-05" db="EMBL/GenBank/DDBJ databases">
        <title>Draft genome of Mucuna pruriens seed.</title>
        <authorList>
            <person name="Nnadi N.E."/>
            <person name="Vos R."/>
            <person name="Hasami M.H."/>
            <person name="Devisetty U.K."/>
            <person name="Aguiy J.C."/>
        </authorList>
    </citation>
    <scope>NUCLEOTIDE SEQUENCE [LARGE SCALE GENOMIC DNA]</scope>
    <source>
        <strain evidence="2">JCA_2017</strain>
    </source>
</reference>
<organism evidence="2 3">
    <name type="scientific">Mucuna pruriens</name>
    <name type="common">Velvet bean</name>
    <name type="synonym">Dolichos pruriens</name>
    <dbReference type="NCBI Taxonomy" id="157652"/>
    <lineage>
        <taxon>Eukaryota</taxon>
        <taxon>Viridiplantae</taxon>
        <taxon>Streptophyta</taxon>
        <taxon>Embryophyta</taxon>
        <taxon>Tracheophyta</taxon>
        <taxon>Spermatophyta</taxon>
        <taxon>Magnoliopsida</taxon>
        <taxon>eudicotyledons</taxon>
        <taxon>Gunneridae</taxon>
        <taxon>Pentapetalae</taxon>
        <taxon>rosids</taxon>
        <taxon>fabids</taxon>
        <taxon>Fabales</taxon>
        <taxon>Fabaceae</taxon>
        <taxon>Papilionoideae</taxon>
        <taxon>50 kb inversion clade</taxon>
        <taxon>NPAAA clade</taxon>
        <taxon>indigoferoid/millettioid clade</taxon>
        <taxon>Phaseoleae</taxon>
        <taxon>Mucuna</taxon>
    </lineage>
</organism>
<protein>
    <submittedName>
        <fullName evidence="2">Uncharacterized protein</fullName>
    </submittedName>
</protein>
<evidence type="ECO:0000313" key="2">
    <source>
        <dbReference type="EMBL" id="RDX91635.1"/>
    </source>
</evidence>
<proteinExistence type="predicted"/>
<dbReference type="EMBL" id="QJKJ01005068">
    <property type="protein sequence ID" value="RDX91635.1"/>
    <property type="molecule type" value="Genomic_DNA"/>
</dbReference>
<feature type="non-terminal residue" evidence="2">
    <location>
        <position position="1"/>
    </location>
</feature>
<comment type="caution">
    <text evidence="2">The sequence shown here is derived from an EMBL/GenBank/DDBJ whole genome shotgun (WGS) entry which is preliminary data.</text>
</comment>
<dbReference type="Proteomes" id="UP000257109">
    <property type="component" value="Unassembled WGS sequence"/>
</dbReference>
<keyword evidence="1" id="KW-1133">Transmembrane helix</keyword>
<keyword evidence="1" id="KW-0812">Transmembrane</keyword>
<evidence type="ECO:0000313" key="3">
    <source>
        <dbReference type="Proteomes" id="UP000257109"/>
    </source>
</evidence>
<keyword evidence="3" id="KW-1185">Reference proteome</keyword>
<keyword evidence="1" id="KW-0472">Membrane</keyword>
<feature type="transmembrane region" description="Helical" evidence="1">
    <location>
        <begin position="15"/>
        <end position="38"/>
    </location>
</feature>
<sequence length="236" mass="26894">MARFWPDYGDLVGELFVLLILLSKPIFLDTFEHLFLLYMTWSNLGKLHAYDPEIDKTFHRISQFSLDNMANNDRTLKEFTTLDVILIYLLPKFHGLAVRQYMSIGRGSTIYATCSHHQINEQLLIQYFYEGLMLMDKSMIDVASGRALMDKTRAVARNLISNLVGNTQQFGVRGSIASKVVNEDLVKQMATNNIQFQQNMNATIQDLQTEIGQLATIVNQLQSNGSRHLPSQIITT</sequence>
<dbReference type="AlphaFoldDB" id="A0A371GM43"/>